<gene>
    <name evidence="1" type="ORF">NCTC11421_01890</name>
</gene>
<proteinExistence type="predicted"/>
<dbReference type="AlphaFoldDB" id="A0A378VY15"/>
<evidence type="ECO:0000313" key="1">
    <source>
        <dbReference type="EMBL" id="SUA23900.1"/>
    </source>
</evidence>
<sequence length="70" mass="8105">MSFMMVWEMWDEKTGLRKSCHVPYPNQLPISLTLCPGLMVFRLGLSRRMSSIWILKRAAILLKVSPLRAV</sequence>
<reference evidence="1" key="1">
    <citation type="submission" date="2018-06" db="EMBL/GenBank/DDBJ databases">
        <authorList>
            <consortium name="Pathogen Informatics"/>
            <person name="Doyle S."/>
        </authorList>
    </citation>
    <scope>NUCLEOTIDE SEQUENCE [LARGE SCALE GENOMIC DNA]</scope>
    <source>
        <strain evidence="1">NCTC11421</strain>
    </source>
</reference>
<organism evidence="1">
    <name type="scientific">Neisseria gonorrhoeae</name>
    <dbReference type="NCBI Taxonomy" id="485"/>
    <lineage>
        <taxon>Bacteria</taxon>
        <taxon>Pseudomonadati</taxon>
        <taxon>Pseudomonadota</taxon>
        <taxon>Betaproteobacteria</taxon>
        <taxon>Neisseriales</taxon>
        <taxon>Neisseriaceae</taxon>
        <taxon>Neisseria</taxon>
    </lineage>
</organism>
<name>A0A378VY15_NEIGO</name>
<accession>A0A378VY15</accession>
<dbReference type="EMBL" id="UGRI01000001">
    <property type="protein sequence ID" value="SUA23900.1"/>
    <property type="molecule type" value="Genomic_DNA"/>
</dbReference>
<protein>
    <submittedName>
        <fullName evidence="1">Uncharacterized protein</fullName>
    </submittedName>
</protein>